<comment type="subcellular location">
    <subcellularLocation>
        <location evidence="1">Nucleus</location>
    </subcellularLocation>
</comment>
<protein>
    <recommendedName>
        <fullName evidence="3">Integrator complex subunit 10</fullName>
    </recommendedName>
</protein>
<dbReference type="PANTHER" id="PTHR16055:SF2">
    <property type="entry name" value="INTEGRATOR COMPLEX SUBUNIT 10"/>
    <property type="match status" value="1"/>
</dbReference>
<proteinExistence type="inferred from homology"/>
<organism evidence="5 6">
    <name type="scientific">Basidiobolus meristosporus CBS 931.73</name>
    <dbReference type="NCBI Taxonomy" id="1314790"/>
    <lineage>
        <taxon>Eukaryota</taxon>
        <taxon>Fungi</taxon>
        <taxon>Fungi incertae sedis</taxon>
        <taxon>Zoopagomycota</taxon>
        <taxon>Entomophthoromycotina</taxon>
        <taxon>Basidiobolomycetes</taxon>
        <taxon>Basidiobolales</taxon>
        <taxon>Basidiobolaceae</taxon>
        <taxon>Basidiobolus</taxon>
    </lineage>
</organism>
<dbReference type="GO" id="GO:0032039">
    <property type="term" value="C:integrator complex"/>
    <property type="evidence" value="ECO:0007669"/>
    <property type="project" value="InterPro"/>
</dbReference>
<name>A0A1Y1Y553_9FUNG</name>
<comment type="similarity">
    <text evidence="2">Belongs to the Integrator subunit 10 family.</text>
</comment>
<evidence type="ECO:0000256" key="2">
    <source>
        <dbReference type="ARBA" id="ARBA00010391"/>
    </source>
</evidence>
<dbReference type="STRING" id="1314790.A0A1Y1Y553"/>
<evidence type="ECO:0000256" key="1">
    <source>
        <dbReference type="ARBA" id="ARBA00004123"/>
    </source>
</evidence>
<reference evidence="5 6" key="1">
    <citation type="submission" date="2016-07" db="EMBL/GenBank/DDBJ databases">
        <title>Pervasive Adenine N6-methylation of Active Genes in Fungi.</title>
        <authorList>
            <consortium name="DOE Joint Genome Institute"/>
            <person name="Mondo S.J."/>
            <person name="Dannebaum R.O."/>
            <person name="Kuo R.C."/>
            <person name="Labutti K."/>
            <person name="Haridas S."/>
            <person name="Kuo A."/>
            <person name="Salamov A."/>
            <person name="Ahrendt S.R."/>
            <person name="Lipzen A."/>
            <person name="Sullivan W."/>
            <person name="Andreopoulos W.B."/>
            <person name="Clum A."/>
            <person name="Lindquist E."/>
            <person name="Daum C."/>
            <person name="Ramamoorthy G.K."/>
            <person name="Gryganskyi A."/>
            <person name="Culley D."/>
            <person name="Magnuson J.K."/>
            <person name="James T.Y."/>
            <person name="O'Malley M.A."/>
            <person name="Stajich J.E."/>
            <person name="Spatafora J.W."/>
            <person name="Visel A."/>
            <person name="Grigoriev I.V."/>
        </authorList>
    </citation>
    <scope>NUCLEOTIDE SEQUENCE [LARGE SCALE GENOMIC DNA]</scope>
    <source>
        <strain evidence="5 6">CBS 931.73</strain>
    </source>
</reference>
<comment type="caution">
    <text evidence="5">The sequence shown here is derived from an EMBL/GenBank/DDBJ whole genome shotgun (WGS) entry which is preliminary data.</text>
</comment>
<evidence type="ECO:0000256" key="4">
    <source>
        <dbReference type="ARBA" id="ARBA00023242"/>
    </source>
</evidence>
<evidence type="ECO:0000313" key="5">
    <source>
        <dbReference type="EMBL" id="ORX93079.1"/>
    </source>
</evidence>
<keyword evidence="6" id="KW-1185">Reference proteome</keyword>
<evidence type="ECO:0000313" key="6">
    <source>
        <dbReference type="Proteomes" id="UP000193498"/>
    </source>
</evidence>
<dbReference type="InParanoid" id="A0A1Y1Y553"/>
<dbReference type="PANTHER" id="PTHR16055">
    <property type="entry name" value="INTEGRATOR COMPLEX SUBUNIT 10"/>
    <property type="match status" value="1"/>
</dbReference>
<dbReference type="GO" id="GO:0016180">
    <property type="term" value="P:snRNA processing"/>
    <property type="evidence" value="ECO:0007669"/>
    <property type="project" value="InterPro"/>
</dbReference>
<dbReference type="OrthoDB" id="18145at2759"/>
<accession>A0A1Y1Y553</accession>
<dbReference type="Gene3D" id="1.25.40.10">
    <property type="entry name" value="Tetratricopeptide repeat domain"/>
    <property type="match status" value="1"/>
</dbReference>
<dbReference type="InterPro" id="IPR011990">
    <property type="entry name" value="TPR-like_helical_dom_sf"/>
</dbReference>
<dbReference type="InterPro" id="IPR026164">
    <property type="entry name" value="Int_cplx_su10"/>
</dbReference>
<dbReference type="Proteomes" id="UP000193498">
    <property type="component" value="Unassembled WGS sequence"/>
</dbReference>
<sequence length="664" mass="75949">MNAQLRELVQRIDKHVADGVFPAARKELEKGLERFPESIELQLLRHRIAVRQKKYEAAAEYLLEIQKKYPLHELFLQYLQELGNAVLHNCQTEHLIFYRNAPRSAQKQLLISAAVSLERAGEYLPACRLHSISLSQFPELIPTYGPRSIDIALTGEEKNKPLPTVNGFRSTIVDSILPTIFSWKVRVRGLGANCSEAEGNPEVVHITKEQFYLWLEIMQGYYLSNMEFTKLHELFIMVVKQCGILSIPSDDSVVSTPDRFFSYINSYPNALPSEVATRFYIGYFIQLAIDYYIINSDRQSTDESSASIIIPLISLSILDLGNIAKRPKISDSSTLNPFGNAGIVRSVDRTDSEVYEFLKHATAVYNRGKYESDKFEEELENSIPRMGLPFVVENAALFIRGDIATFEGLPSIAVPLYRDLNLRLKEAWQTQKYIMNKVNSTQSTDHNLVLDMGKVDLSILKSRCSPIFPFRLLFSIGLCYLTESKFNEAVTEFFAIVGAMPFNSLDRTDVRHCKNGLKTIYPEALGALCLEYIVQGIEQEIYQQGPRDTTISCLLVLSQFLSTDRNKKIEMIYDMILKRGRFEFPDFFRYVFDTDFLYMISRLSGVVNLELNGKIGDREIRPILNAHINNVSTMQHNWRTILVEYCRTYYRFLVNASGTAPSFI</sequence>
<gene>
    <name evidence="5" type="ORF">K493DRAFT_316196</name>
</gene>
<dbReference type="AlphaFoldDB" id="A0A1Y1Y553"/>
<evidence type="ECO:0000256" key="3">
    <source>
        <dbReference type="ARBA" id="ARBA00016811"/>
    </source>
</evidence>
<keyword evidence="4" id="KW-0539">Nucleus</keyword>
<dbReference type="EMBL" id="MCFE01000248">
    <property type="protein sequence ID" value="ORX93079.1"/>
    <property type="molecule type" value="Genomic_DNA"/>
</dbReference>